<comment type="caution">
    <text evidence="2">The sequence shown here is derived from an EMBL/GenBank/DDBJ whole genome shotgun (WGS) entry which is preliminary data.</text>
</comment>
<name>A0A7K3SBM6_9ACTN</name>
<dbReference type="InterPro" id="IPR007361">
    <property type="entry name" value="DUF427"/>
</dbReference>
<feature type="domain" description="DUF427" evidence="1">
    <location>
        <begin position="16"/>
        <end position="106"/>
    </location>
</feature>
<accession>A0A7K3SBM6</accession>
<gene>
    <name evidence="2" type="ORF">G3I50_42800</name>
</gene>
<proteinExistence type="predicted"/>
<dbReference type="PANTHER" id="PTHR34310">
    <property type="entry name" value="DUF427 DOMAIN PROTEIN (AFU_ORTHOLOGUE AFUA_3G02220)"/>
    <property type="match status" value="1"/>
</dbReference>
<dbReference type="Pfam" id="PF04248">
    <property type="entry name" value="NTP_transf_9"/>
    <property type="match status" value="1"/>
</dbReference>
<dbReference type="PANTHER" id="PTHR34310:SF8">
    <property type="entry name" value="CONSERVED PROTEIN"/>
    <property type="match status" value="1"/>
</dbReference>
<dbReference type="InterPro" id="IPR038694">
    <property type="entry name" value="DUF427_sf"/>
</dbReference>
<evidence type="ECO:0000313" key="2">
    <source>
        <dbReference type="EMBL" id="NEC24928.1"/>
    </source>
</evidence>
<dbReference type="Gene3D" id="2.170.150.40">
    <property type="entry name" value="Domain of unknown function (DUF427)"/>
    <property type="match status" value="1"/>
</dbReference>
<evidence type="ECO:0000259" key="1">
    <source>
        <dbReference type="Pfam" id="PF04248"/>
    </source>
</evidence>
<sequence length="118" mass="12670">MTGGHRIETSTVPHHVRVDIDGRTVAESRHPVLLRETGLPDRYYLPPGDVRFGLLEPSALRTTCPVKGVASYWTLRAGTGERPVAWAYPDPVPGAAGIAGHLAFSPEFADVTVVAKDA</sequence>
<dbReference type="Proteomes" id="UP000469670">
    <property type="component" value="Unassembled WGS sequence"/>
</dbReference>
<evidence type="ECO:0000313" key="3">
    <source>
        <dbReference type="Proteomes" id="UP000469670"/>
    </source>
</evidence>
<dbReference type="AlphaFoldDB" id="A0A7K3SBM6"/>
<protein>
    <submittedName>
        <fullName evidence="2">DUF427 domain-containing protein</fullName>
    </submittedName>
</protein>
<reference evidence="2 3" key="1">
    <citation type="submission" date="2020-01" db="EMBL/GenBank/DDBJ databases">
        <title>Insect and environment-associated Actinomycetes.</title>
        <authorList>
            <person name="Currrie C."/>
            <person name="Chevrette M."/>
            <person name="Carlson C."/>
            <person name="Stubbendieck R."/>
            <person name="Wendt-Pienkowski E."/>
        </authorList>
    </citation>
    <scope>NUCLEOTIDE SEQUENCE [LARGE SCALE GENOMIC DNA]</scope>
    <source>
        <strain evidence="2 3">SID7590</strain>
    </source>
</reference>
<dbReference type="RefSeq" id="WP_164209954.1">
    <property type="nucleotide sequence ID" value="NZ_JAAGMP010001921.1"/>
</dbReference>
<organism evidence="2 3">
    <name type="scientific">Streptomyces parvus</name>
    <dbReference type="NCBI Taxonomy" id="66428"/>
    <lineage>
        <taxon>Bacteria</taxon>
        <taxon>Bacillati</taxon>
        <taxon>Actinomycetota</taxon>
        <taxon>Actinomycetes</taxon>
        <taxon>Kitasatosporales</taxon>
        <taxon>Streptomycetaceae</taxon>
        <taxon>Streptomyces</taxon>
    </lineage>
</organism>
<dbReference type="EMBL" id="JAAGMP010001921">
    <property type="protein sequence ID" value="NEC24928.1"/>
    <property type="molecule type" value="Genomic_DNA"/>
</dbReference>